<keyword evidence="3" id="KW-1185">Reference proteome</keyword>
<gene>
    <name evidence="2" type="ORF">PLOB_00045976</name>
</gene>
<name>A0ABN8PMU2_9CNID</name>
<feature type="compositionally biased region" description="Basic and acidic residues" evidence="1">
    <location>
        <begin position="50"/>
        <end position="60"/>
    </location>
</feature>
<sequence>MAVRMRKVQAIPHSQVTILTEVIQPSVERAPGKRADESGIMQPRKTTSKTKRELRNKNPKDASALNNIRNSSSLSYTQRNSKVLDRANKSKLHLKSKSSSGKPQVKRRSSGHFLTWNPSYGRDGMNPCVRRIRKTYHSELNTILTDFVCRRATLYCSPKSGGAGKCMPLRAFITRINKVLTTGCTCRH</sequence>
<protein>
    <submittedName>
        <fullName evidence="2">Uncharacterized protein</fullName>
    </submittedName>
</protein>
<proteinExistence type="predicted"/>
<evidence type="ECO:0000313" key="2">
    <source>
        <dbReference type="EMBL" id="CAH3147167.1"/>
    </source>
</evidence>
<evidence type="ECO:0000313" key="3">
    <source>
        <dbReference type="Proteomes" id="UP001159405"/>
    </source>
</evidence>
<organism evidence="2 3">
    <name type="scientific">Porites lobata</name>
    <dbReference type="NCBI Taxonomy" id="104759"/>
    <lineage>
        <taxon>Eukaryota</taxon>
        <taxon>Metazoa</taxon>
        <taxon>Cnidaria</taxon>
        <taxon>Anthozoa</taxon>
        <taxon>Hexacorallia</taxon>
        <taxon>Scleractinia</taxon>
        <taxon>Fungiina</taxon>
        <taxon>Poritidae</taxon>
        <taxon>Porites</taxon>
    </lineage>
</organism>
<feature type="region of interest" description="Disordered" evidence="1">
    <location>
        <begin position="29"/>
        <end position="113"/>
    </location>
</feature>
<evidence type="ECO:0000256" key="1">
    <source>
        <dbReference type="SAM" id="MobiDB-lite"/>
    </source>
</evidence>
<dbReference type="EMBL" id="CALNXK010000080">
    <property type="protein sequence ID" value="CAH3147167.1"/>
    <property type="molecule type" value="Genomic_DNA"/>
</dbReference>
<dbReference type="Proteomes" id="UP001159405">
    <property type="component" value="Unassembled WGS sequence"/>
</dbReference>
<accession>A0ABN8PMU2</accession>
<feature type="compositionally biased region" description="Polar residues" evidence="1">
    <location>
        <begin position="64"/>
        <end position="81"/>
    </location>
</feature>
<comment type="caution">
    <text evidence="2">The sequence shown here is derived from an EMBL/GenBank/DDBJ whole genome shotgun (WGS) entry which is preliminary data.</text>
</comment>
<reference evidence="2 3" key="1">
    <citation type="submission" date="2022-05" db="EMBL/GenBank/DDBJ databases">
        <authorList>
            <consortium name="Genoscope - CEA"/>
            <person name="William W."/>
        </authorList>
    </citation>
    <scope>NUCLEOTIDE SEQUENCE [LARGE SCALE GENOMIC DNA]</scope>
</reference>